<evidence type="ECO:0000313" key="2">
    <source>
        <dbReference type="EMBL" id="RPA95701.1"/>
    </source>
</evidence>
<dbReference type="EMBL" id="ML120422">
    <property type="protein sequence ID" value="RPA95701.1"/>
    <property type="molecule type" value="Genomic_DNA"/>
</dbReference>
<dbReference type="Proteomes" id="UP000276215">
    <property type="component" value="Unassembled WGS sequence"/>
</dbReference>
<dbReference type="AlphaFoldDB" id="A0A3N4JG74"/>
<evidence type="ECO:0000313" key="3">
    <source>
        <dbReference type="Proteomes" id="UP000276215"/>
    </source>
</evidence>
<reference evidence="2 3" key="1">
    <citation type="journal article" date="2018" name="Nat. Ecol. Evol.">
        <title>Pezizomycetes genomes reveal the molecular basis of ectomycorrhizal truffle lifestyle.</title>
        <authorList>
            <person name="Murat C."/>
            <person name="Payen T."/>
            <person name="Noel B."/>
            <person name="Kuo A."/>
            <person name="Morin E."/>
            <person name="Chen J."/>
            <person name="Kohler A."/>
            <person name="Krizsan K."/>
            <person name="Balestrini R."/>
            <person name="Da Silva C."/>
            <person name="Montanini B."/>
            <person name="Hainaut M."/>
            <person name="Levati E."/>
            <person name="Barry K.W."/>
            <person name="Belfiori B."/>
            <person name="Cichocki N."/>
            <person name="Clum A."/>
            <person name="Dockter R.B."/>
            <person name="Fauchery L."/>
            <person name="Guy J."/>
            <person name="Iotti M."/>
            <person name="Le Tacon F."/>
            <person name="Lindquist E.A."/>
            <person name="Lipzen A."/>
            <person name="Malagnac F."/>
            <person name="Mello A."/>
            <person name="Molinier V."/>
            <person name="Miyauchi S."/>
            <person name="Poulain J."/>
            <person name="Riccioni C."/>
            <person name="Rubini A."/>
            <person name="Sitrit Y."/>
            <person name="Splivallo R."/>
            <person name="Traeger S."/>
            <person name="Wang M."/>
            <person name="Zifcakova L."/>
            <person name="Wipf D."/>
            <person name="Zambonelli A."/>
            <person name="Paolocci F."/>
            <person name="Nowrousian M."/>
            <person name="Ottonello S."/>
            <person name="Baldrian P."/>
            <person name="Spatafora J.W."/>
            <person name="Henrissat B."/>
            <person name="Nagy L.G."/>
            <person name="Aury J.M."/>
            <person name="Wincker P."/>
            <person name="Grigoriev I.V."/>
            <person name="Bonfante P."/>
            <person name="Martin F.M."/>
        </authorList>
    </citation>
    <scope>NUCLEOTIDE SEQUENCE [LARGE SCALE GENOMIC DNA]</scope>
    <source>
        <strain evidence="2 3">120613-1</strain>
    </source>
</reference>
<proteinExistence type="predicted"/>
<name>A0A3N4JG74_9PEZI</name>
<feature type="region of interest" description="Disordered" evidence="1">
    <location>
        <begin position="1"/>
        <end position="24"/>
    </location>
</feature>
<evidence type="ECO:0000256" key="1">
    <source>
        <dbReference type="SAM" id="MobiDB-lite"/>
    </source>
</evidence>
<feature type="region of interest" description="Disordered" evidence="1">
    <location>
        <begin position="153"/>
        <end position="189"/>
    </location>
</feature>
<gene>
    <name evidence="2" type="ORF">L873DRAFT_1845817</name>
</gene>
<keyword evidence="3" id="KW-1185">Reference proteome</keyword>
<protein>
    <submittedName>
        <fullName evidence="2">Uncharacterized protein</fullName>
    </submittedName>
</protein>
<sequence length="189" mass="21343">MHQRFPQPAKDSDDDLQPPQKKHATTLGDAISVLSEKKYDFLRRQIEQQGKLHEQELVIERERLQLEAAKANFRQCVMGVPGIQKEGQEGQEEVQVTCHSTPTYMTTTNFANYLTSHLPDTHDTLSPYLISSSIHVISHNTMMSNLAWTSTAPSQRHSALNEERSENSNPQSTKTVNQSTNQLANQSID</sequence>
<feature type="compositionally biased region" description="Polar residues" evidence="1">
    <location>
        <begin position="167"/>
        <end position="189"/>
    </location>
</feature>
<organism evidence="2 3">
    <name type="scientific">Choiromyces venosus 120613-1</name>
    <dbReference type="NCBI Taxonomy" id="1336337"/>
    <lineage>
        <taxon>Eukaryota</taxon>
        <taxon>Fungi</taxon>
        <taxon>Dikarya</taxon>
        <taxon>Ascomycota</taxon>
        <taxon>Pezizomycotina</taxon>
        <taxon>Pezizomycetes</taxon>
        <taxon>Pezizales</taxon>
        <taxon>Tuberaceae</taxon>
        <taxon>Choiromyces</taxon>
    </lineage>
</organism>
<accession>A0A3N4JG74</accession>